<evidence type="ECO:0000256" key="1">
    <source>
        <dbReference type="SAM" id="SignalP"/>
    </source>
</evidence>
<organism evidence="2 3">
    <name type="scientific">Diaphorobacter aerolatus</name>
    <dbReference type="NCBI Taxonomy" id="1288495"/>
    <lineage>
        <taxon>Bacteria</taxon>
        <taxon>Pseudomonadati</taxon>
        <taxon>Pseudomonadota</taxon>
        <taxon>Betaproteobacteria</taxon>
        <taxon>Burkholderiales</taxon>
        <taxon>Comamonadaceae</taxon>
        <taxon>Diaphorobacter</taxon>
    </lineage>
</organism>
<name>A0A7H0GLT4_9BURK</name>
<evidence type="ECO:0000313" key="2">
    <source>
        <dbReference type="EMBL" id="QNP49250.1"/>
    </source>
</evidence>
<feature type="chain" id="PRO_5028872557" evidence="1">
    <location>
        <begin position="29"/>
        <end position="110"/>
    </location>
</feature>
<protein>
    <submittedName>
        <fullName evidence="2">Uncharacterized protein</fullName>
    </submittedName>
</protein>
<feature type="signal peptide" evidence="1">
    <location>
        <begin position="1"/>
        <end position="28"/>
    </location>
</feature>
<reference evidence="2 3" key="1">
    <citation type="submission" date="2020-08" db="EMBL/GenBank/DDBJ databases">
        <title>Genome sequence of Diaphorobacter aerolatus KACC 16536T.</title>
        <authorList>
            <person name="Hyun D.-W."/>
            <person name="Bae J.-W."/>
        </authorList>
    </citation>
    <scope>NUCLEOTIDE SEQUENCE [LARGE SCALE GENOMIC DNA]</scope>
    <source>
        <strain evidence="2 3">KACC 16536</strain>
    </source>
</reference>
<gene>
    <name evidence="2" type="ORF">H9K75_03915</name>
</gene>
<evidence type="ECO:0000313" key="3">
    <source>
        <dbReference type="Proteomes" id="UP000516028"/>
    </source>
</evidence>
<dbReference type="Proteomes" id="UP000516028">
    <property type="component" value="Chromosome"/>
</dbReference>
<dbReference type="AlphaFoldDB" id="A0A7H0GLT4"/>
<accession>A0A7H0GLT4</accession>
<keyword evidence="3" id="KW-1185">Reference proteome</keyword>
<sequence>MSKSSTSRRAGMLATGALCALLASQAQAACYELYSSKNDLVYRSVRSPVDLSLPLHQTVPKLVPGARLVFTPISQGCEIEFNKLQPQAVVEIEGDGFRTVSPREPRRRVR</sequence>
<dbReference type="KEGG" id="daer:H9K75_03915"/>
<keyword evidence="1" id="KW-0732">Signal</keyword>
<dbReference type="RefSeq" id="WP_187724842.1">
    <property type="nucleotide sequence ID" value="NZ_CP060783.1"/>
</dbReference>
<proteinExistence type="predicted"/>
<dbReference type="EMBL" id="CP060783">
    <property type="protein sequence ID" value="QNP49250.1"/>
    <property type="molecule type" value="Genomic_DNA"/>
</dbReference>